<reference evidence="2 3" key="1">
    <citation type="journal article" date="2022" name="Nat. Ecol. Evol.">
        <title>A masculinizing supergene underlies an exaggerated male reproductive morph in a spider.</title>
        <authorList>
            <person name="Hendrickx F."/>
            <person name="De Corte Z."/>
            <person name="Sonet G."/>
            <person name="Van Belleghem S.M."/>
            <person name="Kostlbacher S."/>
            <person name="Vangestel C."/>
        </authorList>
    </citation>
    <scope>NUCLEOTIDE SEQUENCE [LARGE SCALE GENOMIC DNA]</scope>
    <source>
        <strain evidence="2">W744_W776</strain>
    </source>
</reference>
<name>A0AAV6UT61_9ARAC</name>
<feature type="transmembrane region" description="Helical" evidence="1">
    <location>
        <begin position="190"/>
        <end position="208"/>
    </location>
</feature>
<feature type="transmembrane region" description="Helical" evidence="1">
    <location>
        <begin position="273"/>
        <end position="295"/>
    </location>
</feature>
<organism evidence="2 3">
    <name type="scientific">Oedothorax gibbosus</name>
    <dbReference type="NCBI Taxonomy" id="931172"/>
    <lineage>
        <taxon>Eukaryota</taxon>
        <taxon>Metazoa</taxon>
        <taxon>Ecdysozoa</taxon>
        <taxon>Arthropoda</taxon>
        <taxon>Chelicerata</taxon>
        <taxon>Arachnida</taxon>
        <taxon>Araneae</taxon>
        <taxon>Araneomorphae</taxon>
        <taxon>Entelegynae</taxon>
        <taxon>Araneoidea</taxon>
        <taxon>Linyphiidae</taxon>
        <taxon>Erigoninae</taxon>
        <taxon>Oedothorax</taxon>
    </lineage>
</organism>
<feature type="transmembrane region" description="Helical" evidence="1">
    <location>
        <begin position="229"/>
        <end position="253"/>
    </location>
</feature>
<dbReference type="AlphaFoldDB" id="A0AAV6UT61"/>
<keyword evidence="1" id="KW-1133">Transmembrane helix</keyword>
<evidence type="ECO:0000313" key="3">
    <source>
        <dbReference type="Proteomes" id="UP000827092"/>
    </source>
</evidence>
<gene>
    <name evidence="2" type="ORF">JTE90_005764</name>
</gene>
<keyword evidence="3" id="KW-1185">Reference proteome</keyword>
<evidence type="ECO:0000313" key="2">
    <source>
        <dbReference type="EMBL" id="KAG8186992.1"/>
    </source>
</evidence>
<evidence type="ECO:0008006" key="4">
    <source>
        <dbReference type="Google" id="ProtNLM"/>
    </source>
</evidence>
<dbReference type="Proteomes" id="UP000827092">
    <property type="component" value="Unassembled WGS sequence"/>
</dbReference>
<evidence type="ECO:0000256" key="1">
    <source>
        <dbReference type="SAM" id="Phobius"/>
    </source>
</evidence>
<feature type="transmembrane region" description="Helical" evidence="1">
    <location>
        <begin position="75"/>
        <end position="93"/>
    </location>
</feature>
<keyword evidence="1" id="KW-0812">Transmembrane</keyword>
<accession>A0AAV6UT61</accession>
<keyword evidence="1" id="KW-0472">Membrane</keyword>
<proteinExistence type="predicted"/>
<dbReference type="EMBL" id="JAFNEN010000282">
    <property type="protein sequence ID" value="KAG8186992.1"/>
    <property type="molecule type" value="Genomic_DNA"/>
</dbReference>
<protein>
    <recommendedName>
        <fullName evidence="4">Gustatory receptor</fullName>
    </recommendedName>
</protein>
<comment type="caution">
    <text evidence="2">The sequence shown here is derived from an EMBL/GenBank/DDBJ whole genome shotgun (WGS) entry which is preliminary data.</text>
</comment>
<feature type="transmembrane region" description="Helical" evidence="1">
    <location>
        <begin position="125"/>
        <end position="146"/>
    </location>
</feature>
<feature type="transmembrane region" description="Helical" evidence="1">
    <location>
        <begin position="44"/>
        <end position="63"/>
    </location>
</feature>
<sequence length="365" mass="41617">MFRSLRKVSAKKVSLSVDTSSALKPILFLFLFSGIDLTESKKKWLVFLSALYFHVMCLGIIVFKTICLVERFHWSLLVTMTMKLTSLVMWWFVYTKKASVISLVGELKTINEELSHEDYKRIKRWSIAAAVCAAIIICVQPFLLSLRYIIPSGVGVACQLLRFSKNDPWSVMVVLFHEFVSIYVNMSLNFPVSVLYAMFCYTISKSLVGGRNKRTKESTLFMYKFVLSVFKQIEVAFSAIILILFGHFLATLFKDMVVLMSVFKSGKYVTVYAYLFDFTLNATLTTIVVLAAGGLQQNANDLRESIFRFPELPGETGSTGQYFKISEERKNLRLTGWGMFSLKKPLLLTVVTWLITYAVIIFQLS</sequence>
<feature type="transmembrane region" description="Helical" evidence="1">
    <location>
        <begin position="346"/>
        <end position="364"/>
    </location>
</feature>